<evidence type="ECO:0000313" key="3">
    <source>
        <dbReference type="Proteomes" id="UP000306912"/>
    </source>
</evidence>
<dbReference type="PANTHER" id="PTHR43792:SF1">
    <property type="entry name" value="N-ACETYLTRANSFERASE DOMAIN-CONTAINING PROTEIN"/>
    <property type="match status" value="1"/>
</dbReference>
<evidence type="ECO:0000259" key="1">
    <source>
        <dbReference type="PROSITE" id="PS51186"/>
    </source>
</evidence>
<dbReference type="EMBL" id="VBWP01000003">
    <property type="protein sequence ID" value="TLG75285.1"/>
    <property type="molecule type" value="Genomic_DNA"/>
</dbReference>
<dbReference type="Gene3D" id="3.40.630.30">
    <property type="match status" value="1"/>
</dbReference>
<dbReference type="Pfam" id="PF13302">
    <property type="entry name" value="Acetyltransf_3"/>
    <property type="match status" value="1"/>
</dbReference>
<dbReference type="FunCoup" id="A0A5R8QDE3">
    <property type="interactions" value="4"/>
</dbReference>
<keyword evidence="2" id="KW-0808">Transferase</keyword>
<dbReference type="InterPro" id="IPR016181">
    <property type="entry name" value="Acyl_CoA_acyltransferase"/>
</dbReference>
<feature type="domain" description="N-acetyltransferase" evidence="1">
    <location>
        <begin position="8"/>
        <end position="160"/>
    </location>
</feature>
<evidence type="ECO:0000313" key="2">
    <source>
        <dbReference type="EMBL" id="TLG75285.1"/>
    </source>
</evidence>
<dbReference type="InterPro" id="IPR051531">
    <property type="entry name" value="N-acetyltransferase"/>
</dbReference>
<dbReference type="InParanoid" id="A0A5R8QDE3"/>
<comment type="caution">
    <text evidence="2">The sequence shown here is derived from an EMBL/GenBank/DDBJ whole genome shotgun (WGS) entry which is preliminary data.</text>
</comment>
<proteinExistence type="predicted"/>
<keyword evidence="3" id="KW-1185">Reference proteome</keyword>
<dbReference type="PANTHER" id="PTHR43792">
    <property type="entry name" value="GNAT FAMILY, PUTATIVE (AFU_ORTHOLOGUE AFUA_3G00765)-RELATED-RELATED"/>
    <property type="match status" value="1"/>
</dbReference>
<protein>
    <submittedName>
        <fullName evidence="2">GNAT family N-acetyltransferase</fullName>
    </submittedName>
</protein>
<gene>
    <name evidence="2" type="ORF">FEZ08_04355</name>
</gene>
<reference evidence="2 3" key="1">
    <citation type="submission" date="2019-05" db="EMBL/GenBank/DDBJ databases">
        <title>Culicoidintestinum kansasii gen. nov., sp. nov. from the gastrointestinal tract of the biting midge, Culicoides sonorensis.</title>
        <authorList>
            <person name="Neupane S."/>
            <person name="Ghosh A."/>
            <person name="Gunther S."/>
            <person name="Martin K."/>
            <person name="Zurek L."/>
        </authorList>
    </citation>
    <scope>NUCLEOTIDE SEQUENCE [LARGE SCALE GENOMIC DNA]</scope>
    <source>
        <strain evidence="2 3">CS-1</strain>
    </source>
</reference>
<dbReference type="Proteomes" id="UP000306912">
    <property type="component" value="Unassembled WGS sequence"/>
</dbReference>
<dbReference type="AlphaFoldDB" id="A0A5R8QDE3"/>
<name>A0A5R8QDE3_9FIRM</name>
<dbReference type="PROSITE" id="PS51186">
    <property type="entry name" value="GNAT"/>
    <property type="match status" value="1"/>
</dbReference>
<dbReference type="OrthoDB" id="9785602at2"/>
<organism evidence="2 3">
    <name type="scientific">Culicoidibacter larvae</name>
    <dbReference type="NCBI Taxonomy" id="2579976"/>
    <lineage>
        <taxon>Bacteria</taxon>
        <taxon>Bacillati</taxon>
        <taxon>Bacillota</taxon>
        <taxon>Culicoidibacteria</taxon>
        <taxon>Culicoidibacterales</taxon>
        <taxon>Culicoidibacteraceae</taxon>
        <taxon>Culicoidibacter</taxon>
    </lineage>
</organism>
<sequence>MKIIGERVYLRRFTETDGPALYAYLSDERVVQFEPYKVFTEAEASKEASRRASDENFWAVCLCENDQLIGNLYFAKQMFDTWEVGYVFNPQYYGYGYATEAVRLIIEYAFEHWQARRVTAACDVKNKASWHLLERLNMRREGHMLAEAYFKKDSAGKPIWFDSYQYAILKTEWQQS</sequence>
<dbReference type="SUPFAM" id="SSF55729">
    <property type="entry name" value="Acyl-CoA N-acyltransferases (Nat)"/>
    <property type="match status" value="1"/>
</dbReference>
<accession>A0A5R8QDE3</accession>
<dbReference type="GO" id="GO:0016747">
    <property type="term" value="F:acyltransferase activity, transferring groups other than amino-acyl groups"/>
    <property type="evidence" value="ECO:0007669"/>
    <property type="project" value="InterPro"/>
</dbReference>
<dbReference type="InterPro" id="IPR000182">
    <property type="entry name" value="GNAT_dom"/>
</dbReference>
<dbReference type="RefSeq" id="WP_138190506.1">
    <property type="nucleotide sequence ID" value="NZ_VBWP01000003.1"/>
</dbReference>